<dbReference type="InterPro" id="IPR032675">
    <property type="entry name" value="LRR_dom_sf"/>
</dbReference>
<accession>A0ABM1BED4</accession>
<dbReference type="Gene3D" id="3.80.10.10">
    <property type="entry name" value="Ribonuclease Inhibitor"/>
    <property type="match status" value="2"/>
</dbReference>
<keyword evidence="4" id="KW-1015">Disulfide bond</keyword>
<dbReference type="InterPro" id="IPR013783">
    <property type="entry name" value="Ig-like_fold"/>
</dbReference>
<keyword evidence="9" id="KW-1185">Reference proteome</keyword>
<dbReference type="InterPro" id="IPR003961">
    <property type="entry name" value="FN3_dom"/>
</dbReference>
<keyword evidence="5" id="KW-1133">Transmembrane helix</keyword>
<dbReference type="Proteomes" id="UP000694941">
    <property type="component" value="Unplaced"/>
</dbReference>
<dbReference type="RefSeq" id="XP_013780293.1">
    <property type="nucleotide sequence ID" value="XM_013924839.2"/>
</dbReference>
<dbReference type="InterPro" id="IPR036179">
    <property type="entry name" value="Ig-like_dom_sf"/>
</dbReference>
<dbReference type="SUPFAM" id="SSF52058">
    <property type="entry name" value="L domain-like"/>
    <property type="match status" value="1"/>
</dbReference>
<evidence type="ECO:0000256" key="2">
    <source>
        <dbReference type="ARBA" id="ARBA00022729"/>
    </source>
</evidence>
<dbReference type="CDD" id="cd00096">
    <property type="entry name" value="Ig"/>
    <property type="match status" value="1"/>
</dbReference>
<dbReference type="CDD" id="cd00063">
    <property type="entry name" value="FN3"/>
    <property type="match status" value="1"/>
</dbReference>
<feature type="domain" description="Fibronectin type-III" evidence="8">
    <location>
        <begin position="503"/>
        <end position="595"/>
    </location>
</feature>
<dbReference type="SMART" id="SM00369">
    <property type="entry name" value="LRR_TYP"/>
    <property type="match status" value="8"/>
</dbReference>
<dbReference type="InterPro" id="IPR003591">
    <property type="entry name" value="Leu-rich_rpt_typical-subtyp"/>
</dbReference>
<keyword evidence="2 6" id="KW-0732">Signal</keyword>
<dbReference type="Pfam" id="PF13927">
    <property type="entry name" value="Ig_3"/>
    <property type="match status" value="1"/>
</dbReference>
<evidence type="ECO:0000259" key="7">
    <source>
        <dbReference type="PROSITE" id="PS50835"/>
    </source>
</evidence>
<dbReference type="InterPro" id="IPR007110">
    <property type="entry name" value="Ig-like_dom"/>
</dbReference>
<evidence type="ECO:0000256" key="1">
    <source>
        <dbReference type="ARBA" id="ARBA00022614"/>
    </source>
</evidence>
<dbReference type="InterPro" id="IPR003598">
    <property type="entry name" value="Ig_sub2"/>
</dbReference>
<dbReference type="SMART" id="SM00409">
    <property type="entry name" value="IG"/>
    <property type="match status" value="1"/>
</dbReference>
<evidence type="ECO:0000256" key="4">
    <source>
        <dbReference type="ARBA" id="ARBA00023157"/>
    </source>
</evidence>
<dbReference type="PRINTS" id="PR00019">
    <property type="entry name" value="LEURICHRPT"/>
</dbReference>
<dbReference type="PROSITE" id="PS50835">
    <property type="entry name" value="IG_LIKE"/>
    <property type="match status" value="1"/>
</dbReference>
<organism evidence="9 10">
    <name type="scientific">Limulus polyphemus</name>
    <name type="common">Atlantic horseshoe crab</name>
    <dbReference type="NCBI Taxonomy" id="6850"/>
    <lineage>
        <taxon>Eukaryota</taxon>
        <taxon>Metazoa</taxon>
        <taxon>Ecdysozoa</taxon>
        <taxon>Arthropoda</taxon>
        <taxon>Chelicerata</taxon>
        <taxon>Merostomata</taxon>
        <taxon>Xiphosura</taxon>
        <taxon>Limulidae</taxon>
        <taxon>Limulus</taxon>
    </lineage>
</organism>
<dbReference type="SMART" id="SM00408">
    <property type="entry name" value="IGc2"/>
    <property type="match status" value="1"/>
</dbReference>
<evidence type="ECO:0000259" key="8">
    <source>
        <dbReference type="PROSITE" id="PS50853"/>
    </source>
</evidence>
<keyword evidence="5" id="KW-0472">Membrane</keyword>
<evidence type="ECO:0000256" key="5">
    <source>
        <dbReference type="SAM" id="Phobius"/>
    </source>
</evidence>
<dbReference type="InterPro" id="IPR003599">
    <property type="entry name" value="Ig_sub"/>
</dbReference>
<evidence type="ECO:0000313" key="10">
    <source>
        <dbReference type="RefSeq" id="XP_013780293.1"/>
    </source>
</evidence>
<dbReference type="Pfam" id="PF13855">
    <property type="entry name" value="LRR_8"/>
    <property type="match status" value="3"/>
</dbReference>
<evidence type="ECO:0000256" key="3">
    <source>
        <dbReference type="ARBA" id="ARBA00022737"/>
    </source>
</evidence>
<keyword evidence="5" id="KW-0812">Transmembrane</keyword>
<protein>
    <submittedName>
        <fullName evidence="10">Leucine-rich repeat neuronal protein 1-like</fullName>
    </submittedName>
</protein>
<dbReference type="PROSITE" id="PS50853">
    <property type="entry name" value="FN3"/>
    <property type="match status" value="1"/>
</dbReference>
<dbReference type="SUPFAM" id="SSF48726">
    <property type="entry name" value="Immunoglobulin"/>
    <property type="match status" value="1"/>
</dbReference>
<feature type="signal peptide" evidence="6">
    <location>
        <begin position="1"/>
        <end position="17"/>
    </location>
</feature>
<gene>
    <name evidence="10" type="primary">LOC106464681</name>
</gene>
<dbReference type="InterPro" id="IPR036116">
    <property type="entry name" value="FN3_sf"/>
</dbReference>
<feature type="domain" description="Ig-like" evidence="7">
    <location>
        <begin position="412"/>
        <end position="501"/>
    </location>
</feature>
<sequence length="687" mass="77743">MWLMSVLCFLLPASVLGSLREQICPNVCLCSIQPCQLLEKDAKTVNCVNSSLLLIPENISTDTEVLEMKYNILGHSHRLSLLNLLFLRRLRLVDFSFNHIRNFRHHGIILDSVLHLNLSNNCLIVLETGVFHGFPNLETLDLSSNQISTIAPLSLELPKLKTLNMAHNRLSSLFAHYFAILRSVESLLLSDNHITRLSEPVLHHLRPVKRIDLTNNRITKLDYPAFQHIEEVQQLLLSGNNLVLVPTEALKKVPSIKLLDLSRNLFHDLPSLSFDSINVSEIILNENKNLFVIGRKAFYNMNSLKTIEIIDNKQLSYIEPEAFENLLSLEKLDISKNNLQTVHQDIFHKIPFISTLNLQGNPLRCACDIRWVQEIVQNSTSDVIYDNITCIDENDKTRFLAILQPFPLSCGPYILPLFPLHSDQLPASTVSFVCAATGIPKPEVMWFKQDTGNFTYSEHEGRLNIHNGVLSIHYLHVEDSGVFVCIASNSQGNTSRSLELVVENVNIQITPLTIASTFITLSWNMTNNFNSDYLLQYSLLGDEKVFSKPIAMGVKIHYFTLSDLEPGETYNIWLCLQNGGFIIRLSSVRVTTREEGFLFMLGIHTNYLGIILVSVCGGIVAASCVCMCTLRFCRWQCRQHNEMVLSETSSQRGFAKSDSSQSDLAFMTFVNMADETGLMENDEESYE</sequence>
<proteinExistence type="predicted"/>
<reference evidence="10" key="1">
    <citation type="submission" date="2025-08" db="UniProtKB">
        <authorList>
            <consortium name="RefSeq"/>
        </authorList>
    </citation>
    <scope>IDENTIFICATION</scope>
    <source>
        <tissue evidence="10">Muscle</tissue>
    </source>
</reference>
<evidence type="ECO:0000313" key="9">
    <source>
        <dbReference type="Proteomes" id="UP000694941"/>
    </source>
</evidence>
<keyword evidence="3" id="KW-0677">Repeat</keyword>
<dbReference type="SUPFAM" id="SSF49265">
    <property type="entry name" value="Fibronectin type III"/>
    <property type="match status" value="1"/>
</dbReference>
<dbReference type="PANTHER" id="PTHR24366:SF96">
    <property type="entry name" value="LEUCINE RICH REPEAT CONTAINING 53"/>
    <property type="match status" value="1"/>
</dbReference>
<feature type="chain" id="PRO_5047279001" evidence="6">
    <location>
        <begin position="18"/>
        <end position="687"/>
    </location>
</feature>
<dbReference type="Gene3D" id="2.60.40.10">
    <property type="entry name" value="Immunoglobulins"/>
    <property type="match status" value="2"/>
</dbReference>
<feature type="transmembrane region" description="Helical" evidence="5">
    <location>
        <begin position="607"/>
        <end position="633"/>
    </location>
</feature>
<name>A0ABM1BED4_LIMPO</name>
<dbReference type="GeneID" id="106464681"/>
<dbReference type="PROSITE" id="PS51450">
    <property type="entry name" value="LRR"/>
    <property type="match status" value="1"/>
</dbReference>
<evidence type="ECO:0000256" key="6">
    <source>
        <dbReference type="SAM" id="SignalP"/>
    </source>
</evidence>
<keyword evidence="1" id="KW-0433">Leucine-rich repeat</keyword>
<dbReference type="PANTHER" id="PTHR24366">
    <property type="entry name" value="IG(IMMUNOGLOBULIN) AND LRR(LEUCINE RICH REPEAT) DOMAINS"/>
    <property type="match status" value="1"/>
</dbReference>
<dbReference type="InterPro" id="IPR001611">
    <property type="entry name" value="Leu-rich_rpt"/>
</dbReference>